<keyword evidence="1" id="KW-1133">Transmembrane helix</keyword>
<keyword evidence="1" id="KW-0812">Transmembrane</keyword>
<proteinExistence type="predicted"/>
<accession>A0A4R1AY66</accession>
<evidence type="ECO:0000259" key="2">
    <source>
        <dbReference type="Pfam" id="PF07811"/>
    </source>
</evidence>
<reference evidence="3 4" key="1">
    <citation type="submission" date="2019-03" db="EMBL/GenBank/DDBJ databases">
        <authorList>
            <person name="Jensen L."/>
            <person name="Storgaard J."/>
            <person name="Sulaj E."/>
            <person name="Schramm A."/>
            <person name="Marshall I.P.G."/>
        </authorList>
    </citation>
    <scope>NUCLEOTIDE SEQUENCE [LARGE SCALE GENOMIC DNA]</scope>
    <source>
        <strain evidence="3 4">2017H2G3</strain>
    </source>
</reference>
<sequence length="130" mass="14299">MKKLLKNERGSAIIEFISMVPLVLLLMMILWQFLVAGYAVIITQSAANEAAKNYSVTKDPMEANAAAENIVQNAKGLLKLNGNVNIQNLSSRDFKATVTVDMSLKFLPKDFLGILPPLTFDKSINGRTVE</sequence>
<dbReference type="Proteomes" id="UP000293846">
    <property type="component" value="Unassembled WGS sequence"/>
</dbReference>
<comment type="caution">
    <text evidence="3">The sequence shown here is derived from an EMBL/GenBank/DDBJ whole genome shotgun (WGS) entry which is preliminary data.</text>
</comment>
<name>A0A4R1AY66_9BACI</name>
<dbReference type="EMBL" id="SJTH01000038">
    <property type="protein sequence ID" value="TCJ02188.1"/>
    <property type="molecule type" value="Genomic_DNA"/>
</dbReference>
<keyword evidence="4" id="KW-1185">Reference proteome</keyword>
<dbReference type="OrthoDB" id="2467576at2"/>
<keyword evidence="1" id="KW-0472">Membrane</keyword>
<dbReference type="AlphaFoldDB" id="A0A4R1AY66"/>
<evidence type="ECO:0000313" key="3">
    <source>
        <dbReference type="EMBL" id="TCJ02188.1"/>
    </source>
</evidence>
<dbReference type="InterPro" id="IPR012495">
    <property type="entry name" value="TadE-like_dom"/>
</dbReference>
<gene>
    <name evidence="3" type="ORF">E0Y62_20525</name>
</gene>
<dbReference type="Pfam" id="PF07811">
    <property type="entry name" value="TadE"/>
    <property type="match status" value="1"/>
</dbReference>
<evidence type="ECO:0000313" key="4">
    <source>
        <dbReference type="Proteomes" id="UP000293846"/>
    </source>
</evidence>
<feature type="domain" description="TadE-like" evidence="2">
    <location>
        <begin position="10"/>
        <end position="51"/>
    </location>
</feature>
<organism evidence="3 4">
    <name type="scientific">Cytobacillus praedii</name>
    <dbReference type="NCBI Taxonomy" id="1742358"/>
    <lineage>
        <taxon>Bacteria</taxon>
        <taxon>Bacillati</taxon>
        <taxon>Bacillota</taxon>
        <taxon>Bacilli</taxon>
        <taxon>Bacillales</taxon>
        <taxon>Bacillaceae</taxon>
        <taxon>Cytobacillus</taxon>
    </lineage>
</organism>
<feature type="transmembrane region" description="Helical" evidence="1">
    <location>
        <begin position="12"/>
        <end position="34"/>
    </location>
</feature>
<dbReference type="STRING" id="1742358.GCA_001439605_02557"/>
<evidence type="ECO:0000256" key="1">
    <source>
        <dbReference type="SAM" id="Phobius"/>
    </source>
</evidence>
<dbReference type="RefSeq" id="WP_131237986.1">
    <property type="nucleotide sequence ID" value="NZ_SJTH01000038.1"/>
</dbReference>
<protein>
    <submittedName>
        <fullName evidence="3">Pilus assembly protein</fullName>
    </submittedName>
</protein>